<feature type="signal peptide" evidence="2">
    <location>
        <begin position="1"/>
        <end position="20"/>
    </location>
</feature>
<reference evidence="4 5" key="1">
    <citation type="journal article" date="2013" name="Nature">
        <title>Insights into bilaterian evolution from three spiralian genomes.</title>
        <authorList>
            <person name="Simakov O."/>
            <person name="Marletaz F."/>
            <person name="Cho S.J."/>
            <person name="Edsinger-Gonzales E."/>
            <person name="Havlak P."/>
            <person name="Hellsten U."/>
            <person name="Kuo D.H."/>
            <person name="Larsson T."/>
            <person name="Lv J."/>
            <person name="Arendt D."/>
            <person name="Savage R."/>
            <person name="Osoegawa K."/>
            <person name="de Jong P."/>
            <person name="Grimwood J."/>
            <person name="Chapman J.A."/>
            <person name="Shapiro H."/>
            <person name="Aerts A."/>
            <person name="Otillar R.P."/>
            <person name="Terry A.Y."/>
            <person name="Boore J.L."/>
            <person name="Grigoriev I.V."/>
            <person name="Lindberg D.R."/>
            <person name="Seaver E.C."/>
            <person name="Weisblat D.A."/>
            <person name="Putnam N.H."/>
            <person name="Rokhsar D.S."/>
        </authorList>
    </citation>
    <scope>NUCLEOTIDE SEQUENCE [LARGE SCALE GENOMIC DNA]</scope>
</reference>
<dbReference type="EMBL" id="KB202917">
    <property type="protein sequence ID" value="ESO87396.1"/>
    <property type="molecule type" value="Genomic_DNA"/>
</dbReference>
<dbReference type="CTD" id="20249742"/>
<feature type="chain" id="PRO_5004716494" description="Saposin B-type domain-containing protein" evidence="2">
    <location>
        <begin position="21"/>
        <end position="171"/>
    </location>
</feature>
<dbReference type="GeneID" id="20249742"/>
<organism evidence="4 5">
    <name type="scientific">Lottia gigantea</name>
    <name type="common">Giant owl limpet</name>
    <dbReference type="NCBI Taxonomy" id="225164"/>
    <lineage>
        <taxon>Eukaryota</taxon>
        <taxon>Metazoa</taxon>
        <taxon>Spiralia</taxon>
        <taxon>Lophotrochozoa</taxon>
        <taxon>Mollusca</taxon>
        <taxon>Gastropoda</taxon>
        <taxon>Patellogastropoda</taxon>
        <taxon>Lottioidea</taxon>
        <taxon>Lottiidae</taxon>
        <taxon>Lottia</taxon>
    </lineage>
</organism>
<name>V4A299_LOTGI</name>
<proteinExistence type="predicted"/>
<keyword evidence="5" id="KW-1185">Reference proteome</keyword>
<dbReference type="KEGG" id="lgi:LOTGIDRAFT_235077"/>
<dbReference type="OrthoDB" id="6064550at2759"/>
<evidence type="ECO:0000313" key="5">
    <source>
        <dbReference type="Proteomes" id="UP000030746"/>
    </source>
</evidence>
<gene>
    <name evidence="4" type="ORF">LOTGIDRAFT_235077</name>
</gene>
<dbReference type="RefSeq" id="XP_009061865.1">
    <property type="nucleotide sequence ID" value="XM_009063617.1"/>
</dbReference>
<protein>
    <recommendedName>
        <fullName evidence="3">Saposin B-type domain-containing protein</fullName>
    </recommendedName>
</protein>
<feature type="domain" description="Saposin B-type" evidence="3">
    <location>
        <begin position="30"/>
        <end position="133"/>
    </location>
</feature>
<dbReference type="AlphaFoldDB" id="V4A299"/>
<dbReference type="HOGENOM" id="CLU_1564633_0_0_1"/>
<evidence type="ECO:0000313" key="4">
    <source>
        <dbReference type="EMBL" id="ESO87396.1"/>
    </source>
</evidence>
<dbReference type="PROSITE" id="PS50015">
    <property type="entry name" value="SAP_B"/>
    <property type="match status" value="1"/>
</dbReference>
<accession>V4A299</accession>
<sequence>MKISNYWIVALTCVLDFILCTKDLPDNLSKELYCAGCEFTVKALDKLLKGSSNEAYDIRVLETLTTICDKETFIESDYSPVSMQLACNTLLEKNEAILEPYLVSHYSRIERNSYSELLQQICHSISAACTNVSRKKMEKLKIFHVSEDGNININEDEWKTPKPMKESRNEL</sequence>
<evidence type="ECO:0000256" key="2">
    <source>
        <dbReference type="SAM" id="SignalP"/>
    </source>
</evidence>
<keyword evidence="2" id="KW-0732">Signal</keyword>
<keyword evidence="1" id="KW-1015">Disulfide bond</keyword>
<evidence type="ECO:0000259" key="3">
    <source>
        <dbReference type="PROSITE" id="PS50015"/>
    </source>
</evidence>
<dbReference type="InterPro" id="IPR008139">
    <property type="entry name" value="SaposinB_dom"/>
</dbReference>
<evidence type="ECO:0000256" key="1">
    <source>
        <dbReference type="ARBA" id="ARBA00023157"/>
    </source>
</evidence>
<dbReference type="OMA" id="CKLMMKN"/>
<dbReference type="Proteomes" id="UP000030746">
    <property type="component" value="Unassembled WGS sequence"/>
</dbReference>